<proteinExistence type="predicted"/>
<dbReference type="AlphaFoldDB" id="A0A0B7AQS6"/>
<organism evidence="1">
    <name type="scientific">Arion vulgaris</name>
    <dbReference type="NCBI Taxonomy" id="1028688"/>
    <lineage>
        <taxon>Eukaryota</taxon>
        <taxon>Metazoa</taxon>
        <taxon>Spiralia</taxon>
        <taxon>Lophotrochozoa</taxon>
        <taxon>Mollusca</taxon>
        <taxon>Gastropoda</taxon>
        <taxon>Heterobranchia</taxon>
        <taxon>Euthyneura</taxon>
        <taxon>Panpulmonata</taxon>
        <taxon>Eupulmonata</taxon>
        <taxon>Stylommatophora</taxon>
        <taxon>Helicina</taxon>
        <taxon>Arionoidea</taxon>
        <taxon>Arionidae</taxon>
        <taxon>Arion</taxon>
    </lineage>
</organism>
<reference evidence="1" key="1">
    <citation type="submission" date="2014-12" db="EMBL/GenBank/DDBJ databases">
        <title>Insight into the proteome of Arion vulgaris.</title>
        <authorList>
            <person name="Aradska J."/>
            <person name="Bulat T."/>
            <person name="Smidak R."/>
            <person name="Sarate P."/>
            <person name="Gangsoo J."/>
            <person name="Sialana F."/>
            <person name="Bilban M."/>
            <person name="Lubec G."/>
        </authorList>
    </citation>
    <scope>NUCLEOTIDE SEQUENCE</scope>
    <source>
        <tissue evidence="1">Skin</tissue>
    </source>
</reference>
<protein>
    <submittedName>
        <fullName evidence="1">Uncharacterized protein</fullName>
    </submittedName>
</protein>
<sequence length="51" mass="5698">MTGIDFIGLVQLHNTSISSMGMSVIYLSLETHTYIHKQYEQTICGINTHGI</sequence>
<name>A0A0B7AQS6_9EUPU</name>
<gene>
    <name evidence="1" type="primary">ORF130649</name>
</gene>
<evidence type="ECO:0000313" key="1">
    <source>
        <dbReference type="EMBL" id="CEK82280.1"/>
    </source>
</evidence>
<dbReference type="EMBL" id="HACG01035415">
    <property type="protein sequence ID" value="CEK82280.1"/>
    <property type="molecule type" value="Transcribed_RNA"/>
</dbReference>
<accession>A0A0B7AQS6</accession>